<reference evidence="1" key="1">
    <citation type="submission" date="2021-10" db="EMBL/GenBank/DDBJ databases">
        <title>Collection of gut derived symbiotic bacterial strains cultured from healthy donors.</title>
        <authorList>
            <person name="Lin H."/>
            <person name="Littmann E."/>
            <person name="Kohout C."/>
            <person name="Pamer E.G."/>
        </authorList>
    </citation>
    <scope>NUCLEOTIDE SEQUENCE</scope>
    <source>
        <strain evidence="1">DFI.5.2</strain>
    </source>
</reference>
<accession>A0AAW4VKX5</accession>
<protein>
    <recommendedName>
        <fullName evidence="3">Addiction module toxin RelE</fullName>
    </recommendedName>
</protein>
<evidence type="ECO:0008006" key="3">
    <source>
        <dbReference type="Google" id="ProtNLM"/>
    </source>
</evidence>
<gene>
    <name evidence="1" type="ORF">LJD74_10100</name>
</gene>
<comment type="caution">
    <text evidence="1">The sequence shown here is derived from an EMBL/GenBank/DDBJ whole genome shotgun (WGS) entry which is preliminary data.</text>
</comment>
<organism evidence="1 2">
    <name type="scientific">Faecalibacillus intestinalis</name>
    <dbReference type="NCBI Taxonomy" id="1982626"/>
    <lineage>
        <taxon>Bacteria</taxon>
        <taxon>Bacillati</taxon>
        <taxon>Bacillota</taxon>
        <taxon>Erysipelotrichia</taxon>
        <taxon>Erysipelotrichales</taxon>
        <taxon>Coprobacillaceae</taxon>
        <taxon>Faecalibacillus</taxon>
    </lineage>
</organism>
<sequence>MEKLKRKQENNKISKQGRKIKCLFMNDHDTILFSFKYLTNQDRYNLKGFKGSKNLRSDIDFLNAFHDCLNRMGTDGWESLRNKNKFQDGRELLEYSQINFNALDPQNELNLAKDTKVWVIRFGGNKYRLIGYRSKKYQAIFHILGIERDHSAYDHGP</sequence>
<dbReference type="RefSeq" id="WP_147358035.1">
    <property type="nucleotide sequence ID" value="NZ_JAJDKQ010000021.1"/>
</dbReference>
<evidence type="ECO:0000313" key="1">
    <source>
        <dbReference type="EMBL" id="MCB8562348.1"/>
    </source>
</evidence>
<evidence type="ECO:0000313" key="2">
    <source>
        <dbReference type="Proteomes" id="UP001197827"/>
    </source>
</evidence>
<proteinExistence type="predicted"/>
<dbReference type="Proteomes" id="UP001197827">
    <property type="component" value="Unassembled WGS sequence"/>
</dbReference>
<dbReference type="EMBL" id="JAJDKQ010000021">
    <property type="protein sequence ID" value="MCB8562348.1"/>
    <property type="molecule type" value="Genomic_DNA"/>
</dbReference>
<dbReference type="AlphaFoldDB" id="A0AAW4VKX5"/>
<name>A0AAW4VKX5_9FIRM</name>